<dbReference type="Gene3D" id="3.40.50.2020">
    <property type="match status" value="2"/>
</dbReference>
<dbReference type="SUPFAM" id="SSF53271">
    <property type="entry name" value="PRTase-like"/>
    <property type="match status" value="1"/>
</dbReference>
<gene>
    <name evidence="11" type="primary">prs</name>
    <name evidence="11" type="ORF">ENM60_04720</name>
</gene>
<evidence type="ECO:0000259" key="10">
    <source>
        <dbReference type="Pfam" id="PF13793"/>
    </source>
</evidence>
<dbReference type="InterPro" id="IPR029057">
    <property type="entry name" value="PRTase-like"/>
</dbReference>
<keyword evidence="2 11" id="KW-0808">Transferase</keyword>
<dbReference type="GO" id="GO:0000287">
    <property type="term" value="F:magnesium ion binding"/>
    <property type="evidence" value="ECO:0007669"/>
    <property type="project" value="InterPro"/>
</dbReference>
<keyword evidence="3 8" id="KW-0545">Nucleotide biosynthesis</keyword>
<dbReference type="GO" id="GO:0016301">
    <property type="term" value="F:kinase activity"/>
    <property type="evidence" value="ECO:0007669"/>
    <property type="project" value="UniProtKB-KW"/>
</dbReference>
<evidence type="ECO:0000313" key="11">
    <source>
        <dbReference type="EMBL" id="HHP68071.1"/>
    </source>
</evidence>
<dbReference type="SMART" id="SM01400">
    <property type="entry name" value="Pribosyltran_N"/>
    <property type="match status" value="1"/>
</dbReference>
<name>A0A7J3XZQ7_9CREN</name>
<dbReference type="GO" id="GO:0002189">
    <property type="term" value="C:ribose phosphate diphosphokinase complex"/>
    <property type="evidence" value="ECO:0007669"/>
    <property type="project" value="TreeGrafter"/>
</dbReference>
<dbReference type="PANTHER" id="PTHR10210:SF32">
    <property type="entry name" value="RIBOSE-PHOSPHATE PYROPHOSPHOKINASE 2"/>
    <property type="match status" value="1"/>
</dbReference>
<feature type="domain" description="Phosphoribosyltransferase" evidence="9">
    <location>
        <begin position="153"/>
        <end position="243"/>
    </location>
</feature>
<dbReference type="CDD" id="cd06223">
    <property type="entry name" value="PRTases_typeI"/>
    <property type="match status" value="1"/>
</dbReference>
<dbReference type="InterPro" id="IPR029099">
    <property type="entry name" value="Pribosyltran_N"/>
</dbReference>
<dbReference type="EC" id="2.7.6.1" evidence="1"/>
<evidence type="ECO:0000256" key="7">
    <source>
        <dbReference type="ARBA" id="ARBA00049535"/>
    </source>
</evidence>
<dbReference type="GO" id="GO:0006015">
    <property type="term" value="P:5-phosphoribose 1-diphosphate biosynthetic process"/>
    <property type="evidence" value="ECO:0007669"/>
    <property type="project" value="TreeGrafter"/>
</dbReference>
<dbReference type="PANTHER" id="PTHR10210">
    <property type="entry name" value="RIBOSE-PHOSPHATE DIPHOSPHOKINASE FAMILY MEMBER"/>
    <property type="match status" value="1"/>
</dbReference>
<keyword evidence="6" id="KW-0067">ATP-binding</keyword>
<dbReference type="GO" id="GO:0006164">
    <property type="term" value="P:purine nucleotide biosynthetic process"/>
    <property type="evidence" value="ECO:0007669"/>
    <property type="project" value="TreeGrafter"/>
</dbReference>
<evidence type="ECO:0000256" key="6">
    <source>
        <dbReference type="ARBA" id="ARBA00022840"/>
    </source>
</evidence>
<evidence type="ECO:0000256" key="4">
    <source>
        <dbReference type="ARBA" id="ARBA00022741"/>
    </source>
</evidence>
<dbReference type="AlphaFoldDB" id="A0A7J3XZQ7"/>
<dbReference type="EMBL" id="DRYK01000061">
    <property type="protein sequence ID" value="HHP68071.1"/>
    <property type="molecule type" value="Genomic_DNA"/>
</dbReference>
<reference evidence="11" key="1">
    <citation type="journal article" date="2020" name="mSystems">
        <title>Genome- and Community-Level Interaction Insights into Carbon Utilization and Element Cycling Functions of Hydrothermarchaeota in Hydrothermal Sediment.</title>
        <authorList>
            <person name="Zhou Z."/>
            <person name="Liu Y."/>
            <person name="Xu W."/>
            <person name="Pan J."/>
            <person name="Luo Z.H."/>
            <person name="Li M."/>
        </authorList>
    </citation>
    <scope>NUCLEOTIDE SEQUENCE [LARGE SCALE GENOMIC DNA]</scope>
    <source>
        <strain evidence="11">SpSt-110</strain>
    </source>
</reference>
<dbReference type="FunFam" id="3.40.50.2020:FF:000014">
    <property type="entry name" value="Ribose-phosphate pyrophosphokinase 1"/>
    <property type="match status" value="1"/>
</dbReference>
<organism evidence="11">
    <name type="scientific">Thermogladius calderae</name>
    <dbReference type="NCBI Taxonomy" id="1200300"/>
    <lineage>
        <taxon>Archaea</taxon>
        <taxon>Thermoproteota</taxon>
        <taxon>Thermoprotei</taxon>
        <taxon>Desulfurococcales</taxon>
        <taxon>Desulfurococcaceae</taxon>
        <taxon>Thermogladius</taxon>
    </lineage>
</organism>
<keyword evidence="5 11" id="KW-0418">Kinase</keyword>
<comment type="caution">
    <text evidence="11">The sequence shown here is derived from an EMBL/GenBank/DDBJ whole genome shotgun (WGS) entry which is preliminary data.</text>
</comment>
<dbReference type="NCBIfam" id="TIGR01251">
    <property type="entry name" value="ribP_PPkin"/>
    <property type="match status" value="1"/>
</dbReference>
<protein>
    <recommendedName>
        <fullName evidence="1">ribose-phosphate diphosphokinase</fullName>
        <ecNumber evidence="1">2.7.6.1</ecNumber>
    </recommendedName>
</protein>
<dbReference type="InterPro" id="IPR000836">
    <property type="entry name" value="PRTase_dom"/>
</dbReference>
<sequence length="296" mass="32404">MLIAPGSNFTRQSLELARLLGAELIDVERKIFPDGEMYVRLKRLPGGVDTVIVANSMYPNQDSSLLETLLLLNAAQRNGAKNIILVTPYLAYMRQDKIFLQGEAVSAEVVLNTLSHGVKKGIVVDIHNPSLLEAKPWINILVSDILVEEALKHVSKPVVIAPDKGALERAKHAAAKRGLDFDYLIKERDRVTGEVSIKPRNISVENRDVVIVDDIISTGGTLAEAARFLISQGARRVVVAATHGLLVGGALRKIRDAGISRVVLADTLGLIHEDPILEYVNIAPRLREVVEEVLSR</sequence>
<dbReference type="GO" id="GO:0005737">
    <property type="term" value="C:cytoplasm"/>
    <property type="evidence" value="ECO:0007669"/>
    <property type="project" value="TreeGrafter"/>
</dbReference>
<dbReference type="Pfam" id="PF13793">
    <property type="entry name" value="Pribosyltran_N"/>
    <property type="match status" value="1"/>
</dbReference>
<comment type="catalytic activity">
    <reaction evidence="7">
        <text>D-ribose 5-phosphate + ATP = 5-phospho-alpha-D-ribose 1-diphosphate + AMP + H(+)</text>
        <dbReference type="Rhea" id="RHEA:15609"/>
        <dbReference type="ChEBI" id="CHEBI:15378"/>
        <dbReference type="ChEBI" id="CHEBI:30616"/>
        <dbReference type="ChEBI" id="CHEBI:58017"/>
        <dbReference type="ChEBI" id="CHEBI:78346"/>
        <dbReference type="ChEBI" id="CHEBI:456215"/>
        <dbReference type="EC" id="2.7.6.1"/>
    </reaction>
</comment>
<feature type="domain" description="Ribose-phosphate pyrophosphokinase N-terminal" evidence="10">
    <location>
        <begin position="5"/>
        <end position="115"/>
    </location>
</feature>
<dbReference type="Pfam" id="PF00156">
    <property type="entry name" value="Pribosyltran"/>
    <property type="match status" value="1"/>
</dbReference>
<dbReference type="InterPro" id="IPR005946">
    <property type="entry name" value="Rib-P_diPkinase"/>
</dbReference>
<proteinExistence type="inferred from homology"/>
<dbReference type="GO" id="GO:0004749">
    <property type="term" value="F:ribose phosphate diphosphokinase activity"/>
    <property type="evidence" value="ECO:0007669"/>
    <property type="project" value="UniProtKB-EC"/>
</dbReference>
<dbReference type="GO" id="GO:0005524">
    <property type="term" value="F:ATP binding"/>
    <property type="evidence" value="ECO:0007669"/>
    <property type="project" value="UniProtKB-KW"/>
</dbReference>
<evidence type="ECO:0000256" key="5">
    <source>
        <dbReference type="ARBA" id="ARBA00022777"/>
    </source>
</evidence>
<keyword evidence="4" id="KW-0547">Nucleotide-binding</keyword>
<evidence type="ECO:0000259" key="9">
    <source>
        <dbReference type="Pfam" id="PF00156"/>
    </source>
</evidence>
<evidence type="ECO:0000256" key="2">
    <source>
        <dbReference type="ARBA" id="ARBA00022679"/>
    </source>
</evidence>
<evidence type="ECO:0000256" key="1">
    <source>
        <dbReference type="ARBA" id="ARBA00013247"/>
    </source>
</evidence>
<evidence type="ECO:0000256" key="3">
    <source>
        <dbReference type="ARBA" id="ARBA00022727"/>
    </source>
</evidence>
<comment type="similarity">
    <text evidence="8">Belongs to the ribose-phosphate pyrophosphokinase family.</text>
</comment>
<accession>A0A7J3XZQ7</accession>
<evidence type="ECO:0000256" key="8">
    <source>
        <dbReference type="RuleBase" id="RU004324"/>
    </source>
</evidence>